<reference evidence="2 3" key="1">
    <citation type="journal article" date="2019" name="Int. J. Syst. Evol. Microbiol.">
        <title>The Global Catalogue of Microorganisms (GCM) 10K type strain sequencing project: providing services to taxonomists for standard genome sequencing and annotation.</title>
        <authorList>
            <consortium name="The Broad Institute Genomics Platform"/>
            <consortium name="The Broad Institute Genome Sequencing Center for Infectious Disease"/>
            <person name="Wu L."/>
            <person name="Ma J."/>
        </authorList>
    </citation>
    <scope>NUCLEOTIDE SEQUENCE [LARGE SCALE GENOMIC DNA]</scope>
    <source>
        <strain evidence="2 3">JCM 15900</strain>
    </source>
</reference>
<feature type="transmembrane region" description="Helical" evidence="1">
    <location>
        <begin position="130"/>
        <end position="149"/>
    </location>
</feature>
<keyword evidence="1" id="KW-0472">Membrane</keyword>
<keyword evidence="1" id="KW-1133">Transmembrane helix</keyword>
<evidence type="ECO:0000256" key="1">
    <source>
        <dbReference type="SAM" id="Phobius"/>
    </source>
</evidence>
<proteinExistence type="predicted"/>
<feature type="transmembrane region" description="Helical" evidence="1">
    <location>
        <begin position="169"/>
        <end position="188"/>
    </location>
</feature>
<gene>
    <name evidence="2" type="ORF">GCM10009823_20380</name>
</gene>
<keyword evidence="3" id="KW-1185">Reference proteome</keyword>
<dbReference type="RefSeq" id="WP_291795633.1">
    <property type="nucleotide sequence ID" value="NZ_BAAAPZ010000008.1"/>
</dbReference>
<keyword evidence="1" id="KW-0812">Transmembrane</keyword>
<dbReference type="Proteomes" id="UP001500984">
    <property type="component" value="Unassembled WGS sequence"/>
</dbReference>
<dbReference type="EMBL" id="BAAAPZ010000008">
    <property type="protein sequence ID" value="GAA2098866.1"/>
    <property type="molecule type" value="Genomic_DNA"/>
</dbReference>
<comment type="caution">
    <text evidence="2">The sequence shown here is derived from an EMBL/GenBank/DDBJ whole genome shotgun (WGS) entry which is preliminary data.</text>
</comment>
<evidence type="ECO:0008006" key="4">
    <source>
        <dbReference type="Google" id="ProtNLM"/>
    </source>
</evidence>
<sequence>MNAADEAGTTAAPGRKRRTGSEVFLVFPLIALLNFAASPLFSIWLSKTVPVSLDFSERIEVELAGSPLYVEGLSTLTVPVEELSSWAVGQFIAAKVVWIVGLFVATWFAARAVSELTKGQQFSDRMSRSLAGLSWTLVAVGPLYALAQVPADNLVIRDLGLRDMGVDNGVTMMLVYLWLGGAILVEILRRAVKRGRAVQDELDGLI</sequence>
<accession>A0ABN2WWP3</accession>
<organism evidence="2 3">
    <name type="scientific">Brevibacterium salitolerans</name>
    <dbReference type="NCBI Taxonomy" id="1403566"/>
    <lineage>
        <taxon>Bacteria</taxon>
        <taxon>Bacillati</taxon>
        <taxon>Actinomycetota</taxon>
        <taxon>Actinomycetes</taxon>
        <taxon>Micrococcales</taxon>
        <taxon>Brevibacteriaceae</taxon>
        <taxon>Brevibacterium</taxon>
    </lineage>
</organism>
<name>A0ABN2WWP3_9MICO</name>
<evidence type="ECO:0000313" key="3">
    <source>
        <dbReference type="Proteomes" id="UP001500984"/>
    </source>
</evidence>
<evidence type="ECO:0000313" key="2">
    <source>
        <dbReference type="EMBL" id="GAA2098866.1"/>
    </source>
</evidence>
<feature type="transmembrane region" description="Helical" evidence="1">
    <location>
        <begin position="86"/>
        <end position="109"/>
    </location>
</feature>
<protein>
    <recommendedName>
        <fullName evidence="4">DUF2975 domain-containing protein</fullName>
    </recommendedName>
</protein>
<feature type="transmembrane region" description="Helical" evidence="1">
    <location>
        <begin position="23"/>
        <end position="45"/>
    </location>
</feature>